<protein>
    <submittedName>
        <fullName evidence="4">Uncharacterized protein</fullName>
    </submittedName>
</protein>
<evidence type="ECO:0000256" key="3">
    <source>
        <dbReference type="SAM" id="SignalP"/>
    </source>
</evidence>
<keyword evidence="3" id="KW-0732">Signal</keyword>
<feature type="chain" id="PRO_5042906749" evidence="3">
    <location>
        <begin position="21"/>
        <end position="257"/>
    </location>
</feature>
<keyword evidence="2" id="KW-0812">Transmembrane</keyword>
<organism evidence="4 5">
    <name type="scientific">Rhypophila decipiens</name>
    <dbReference type="NCBI Taxonomy" id="261697"/>
    <lineage>
        <taxon>Eukaryota</taxon>
        <taxon>Fungi</taxon>
        <taxon>Dikarya</taxon>
        <taxon>Ascomycota</taxon>
        <taxon>Pezizomycotina</taxon>
        <taxon>Sordariomycetes</taxon>
        <taxon>Sordariomycetidae</taxon>
        <taxon>Sordariales</taxon>
        <taxon>Naviculisporaceae</taxon>
        <taxon>Rhypophila</taxon>
    </lineage>
</organism>
<gene>
    <name evidence="4" type="ORF">QBC37DRAFT_423676</name>
</gene>
<keyword evidence="5" id="KW-1185">Reference proteome</keyword>
<dbReference type="Proteomes" id="UP001301769">
    <property type="component" value="Unassembled WGS sequence"/>
</dbReference>
<name>A0AAN6Y828_9PEZI</name>
<feature type="compositionally biased region" description="Low complexity" evidence="1">
    <location>
        <begin position="71"/>
        <end position="87"/>
    </location>
</feature>
<dbReference type="AlphaFoldDB" id="A0AAN6Y828"/>
<evidence type="ECO:0000256" key="2">
    <source>
        <dbReference type="SAM" id="Phobius"/>
    </source>
</evidence>
<feature type="transmembrane region" description="Helical" evidence="2">
    <location>
        <begin position="127"/>
        <end position="150"/>
    </location>
</feature>
<proteinExistence type="predicted"/>
<accession>A0AAN6Y828</accession>
<dbReference type="EMBL" id="MU858115">
    <property type="protein sequence ID" value="KAK4213065.1"/>
    <property type="molecule type" value="Genomic_DNA"/>
</dbReference>
<evidence type="ECO:0000313" key="5">
    <source>
        <dbReference type="Proteomes" id="UP001301769"/>
    </source>
</evidence>
<keyword evidence="2" id="KW-1133">Transmembrane helix</keyword>
<feature type="signal peptide" evidence="3">
    <location>
        <begin position="1"/>
        <end position="20"/>
    </location>
</feature>
<keyword evidence="2" id="KW-0472">Membrane</keyword>
<feature type="compositionally biased region" description="Low complexity" evidence="1">
    <location>
        <begin position="101"/>
        <end position="113"/>
    </location>
</feature>
<comment type="caution">
    <text evidence="4">The sequence shown here is derived from an EMBL/GenBank/DDBJ whole genome shotgun (WGS) entry which is preliminary data.</text>
</comment>
<evidence type="ECO:0000256" key="1">
    <source>
        <dbReference type="SAM" id="MobiDB-lite"/>
    </source>
</evidence>
<reference evidence="4" key="1">
    <citation type="journal article" date="2023" name="Mol. Phylogenet. Evol.">
        <title>Genome-scale phylogeny and comparative genomics of the fungal order Sordariales.</title>
        <authorList>
            <person name="Hensen N."/>
            <person name="Bonometti L."/>
            <person name="Westerberg I."/>
            <person name="Brannstrom I.O."/>
            <person name="Guillou S."/>
            <person name="Cros-Aarteil S."/>
            <person name="Calhoun S."/>
            <person name="Haridas S."/>
            <person name="Kuo A."/>
            <person name="Mondo S."/>
            <person name="Pangilinan J."/>
            <person name="Riley R."/>
            <person name="LaButti K."/>
            <person name="Andreopoulos B."/>
            <person name="Lipzen A."/>
            <person name="Chen C."/>
            <person name="Yan M."/>
            <person name="Daum C."/>
            <person name="Ng V."/>
            <person name="Clum A."/>
            <person name="Steindorff A."/>
            <person name="Ohm R.A."/>
            <person name="Martin F."/>
            <person name="Silar P."/>
            <person name="Natvig D.O."/>
            <person name="Lalanne C."/>
            <person name="Gautier V."/>
            <person name="Ament-Velasquez S.L."/>
            <person name="Kruys A."/>
            <person name="Hutchinson M.I."/>
            <person name="Powell A.J."/>
            <person name="Barry K."/>
            <person name="Miller A.N."/>
            <person name="Grigoriev I.V."/>
            <person name="Debuchy R."/>
            <person name="Gladieux P."/>
            <person name="Hiltunen Thoren M."/>
            <person name="Johannesson H."/>
        </authorList>
    </citation>
    <scope>NUCLEOTIDE SEQUENCE</scope>
    <source>
        <strain evidence="4">PSN293</strain>
    </source>
</reference>
<feature type="region of interest" description="Disordered" evidence="1">
    <location>
        <begin position="70"/>
        <end position="113"/>
    </location>
</feature>
<sequence>MQVGTVILRALALSAAMATAFVTVNESSMKPIFRGPDAPYAGALPPLLNETHDSSAVNMTTIAPEAPLRPTESVMTTTPSRTTSPKPFVRPTGITPTSVVESSMTPTNTPSNTHNHTETLPFFNNPLTVALVALAIILPFLVLALIVWAIRRHQKRCESHSWRCFVARLIPKKTKPAQNIPLRRLTPVQSDPYYIDLELGSGFGWGRLSGLSVFMTEEAAYRRGGRGGGADDEGHGVARPQPTAQVVGRVSRFLEMF</sequence>
<reference evidence="4" key="2">
    <citation type="submission" date="2023-05" db="EMBL/GenBank/DDBJ databases">
        <authorList>
            <consortium name="Lawrence Berkeley National Laboratory"/>
            <person name="Steindorff A."/>
            <person name="Hensen N."/>
            <person name="Bonometti L."/>
            <person name="Westerberg I."/>
            <person name="Brannstrom I.O."/>
            <person name="Guillou S."/>
            <person name="Cros-Aarteil S."/>
            <person name="Calhoun S."/>
            <person name="Haridas S."/>
            <person name="Kuo A."/>
            <person name="Mondo S."/>
            <person name="Pangilinan J."/>
            <person name="Riley R."/>
            <person name="Labutti K."/>
            <person name="Andreopoulos B."/>
            <person name="Lipzen A."/>
            <person name="Chen C."/>
            <person name="Yanf M."/>
            <person name="Daum C."/>
            <person name="Ng V."/>
            <person name="Clum A."/>
            <person name="Ohm R."/>
            <person name="Martin F."/>
            <person name="Silar P."/>
            <person name="Natvig D."/>
            <person name="Lalanne C."/>
            <person name="Gautier V."/>
            <person name="Ament-Velasquez S.L."/>
            <person name="Kruys A."/>
            <person name="Hutchinson M.I."/>
            <person name="Powell A.J."/>
            <person name="Barry K."/>
            <person name="Miller A.N."/>
            <person name="Grigoriev I.V."/>
            <person name="Debuchy R."/>
            <person name="Gladieux P."/>
            <person name="Thoren M.H."/>
            <person name="Johannesson H."/>
        </authorList>
    </citation>
    <scope>NUCLEOTIDE SEQUENCE</scope>
    <source>
        <strain evidence="4">PSN293</strain>
    </source>
</reference>
<evidence type="ECO:0000313" key="4">
    <source>
        <dbReference type="EMBL" id="KAK4213065.1"/>
    </source>
</evidence>